<name>A0ACA9RL49_9GLOM</name>
<evidence type="ECO:0000313" key="2">
    <source>
        <dbReference type="Proteomes" id="UP000789920"/>
    </source>
</evidence>
<gene>
    <name evidence="1" type="ORF">RPERSI_LOCUS20689</name>
</gene>
<organism evidence="1 2">
    <name type="scientific">Racocetra persica</name>
    <dbReference type="NCBI Taxonomy" id="160502"/>
    <lineage>
        <taxon>Eukaryota</taxon>
        <taxon>Fungi</taxon>
        <taxon>Fungi incertae sedis</taxon>
        <taxon>Mucoromycota</taxon>
        <taxon>Glomeromycotina</taxon>
        <taxon>Glomeromycetes</taxon>
        <taxon>Diversisporales</taxon>
        <taxon>Gigasporaceae</taxon>
        <taxon>Racocetra</taxon>
    </lineage>
</organism>
<proteinExistence type="predicted"/>
<feature type="non-terminal residue" evidence="1">
    <location>
        <position position="1"/>
    </location>
</feature>
<dbReference type="EMBL" id="CAJVQC010058984">
    <property type="protein sequence ID" value="CAG8799292.1"/>
    <property type="molecule type" value="Genomic_DNA"/>
</dbReference>
<accession>A0ACA9RL49</accession>
<evidence type="ECO:0000313" key="1">
    <source>
        <dbReference type="EMBL" id="CAG8799292.1"/>
    </source>
</evidence>
<keyword evidence="2" id="KW-1185">Reference proteome</keyword>
<feature type="non-terminal residue" evidence="1">
    <location>
        <position position="39"/>
    </location>
</feature>
<comment type="caution">
    <text evidence="1">The sequence shown here is derived from an EMBL/GenBank/DDBJ whole genome shotgun (WGS) entry which is preliminary data.</text>
</comment>
<sequence>QTNDDNLDQPMNPTHMNLPWERLQTMMNTLARQQESQSN</sequence>
<reference evidence="1" key="1">
    <citation type="submission" date="2021-06" db="EMBL/GenBank/DDBJ databases">
        <authorList>
            <person name="Kallberg Y."/>
            <person name="Tangrot J."/>
            <person name="Rosling A."/>
        </authorList>
    </citation>
    <scope>NUCLEOTIDE SEQUENCE</scope>
    <source>
        <strain evidence="1">MA461A</strain>
    </source>
</reference>
<dbReference type="Proteomes" id="UP000789920">
    <property type="component" value="Unassembled WGS sequence"/>
</dbReference>
<protein>
    <submittedName>
        <fullName evidence="1">27683_t:CDS:1</fullName>
    </submittedName>
</protein>